<sequence>MSGTIAVTGGSGFIGAALIRRLVARGERVKALARDPRKLPCADDIEPIAGALEDDAALARLAAGADRFIHCAGATHARRDADYDAVNAEGARRAAEAAARAGARFAHVSSLSARTPAVSPYAASKARGEALVSAAAGENERLIVRLPAVYGPGDRAALPYFRLVRAGIAPEPWTTPEARASLLFVEDAAEALVAALERAPAGAVYEADDDAPEGRAWREIGQTLGEILGRAPRRVRLPRPLVSLYHGLARGAAAAAGRPSAFRSGQVGEFFHPDWVARENRLSAATDWRPAVSLKEGFAKTVRWYQENGLL</sequence>
<dbReference type="Pfam" id="PF01370">
    <property type="entry name" value="Epimerase"/>
    <property type="match status" value="1"/>
</dbReference>
<dbReference type="PANTHER" id="PTHR48079">
    <property type="entry name" value="PROTEIN YEEZ"/>
    <property type="match status" value="1"/>
</dbReference>
<dbReference type="InterPro" id="IPR036291">
    <property type="entry name" value="NAD(P)-bd_dom_sf"/>
</dbReference>
<name>A0A239PJG8_9PROT</name>
<organism evidence="2 3">
    <name type="scientific">Amphiplicatus metriothermophilus</name>
    <dbReference type="NCBI Taxonomy" id="1519374"/>
    <lineage>
        <taxon>Bacteria</taxon>
        <taxon>Pseudomonadati</taxon>
        <taxon>Pseudomonadota</taxon>
        <taxon>Alphaproteobacteria</taxon>
        <taxon>Parvularculales</taxon>
        <taxon>Parvularculaceae</taxon>
        <taxon>Amphiplicatus</taxon>
    </lineage>
</organism>
<dbReference type="OrthoDB" id="9814124at2"/>
<protein>
    <submittedName>
        <fullName evidence="2">Nucleoside-diphosphate-sugar epimerase</fullName>
    </submittedName>
</protein>
<dbReference type="SUPFAM" id="SSF51735">
    <property type="entry name" value="NAD(P)-binding Rossmann-fold domains"/>
    <property type="match status" value="1"/>
</dbReference>
<evidence type="ECO:0000313" key="2">
    <source>
        <dbReference type="EMBL" id="SNT67928.1"/>
    </source>
</evidence>
<feature type="domain" description="NAD-dependent epimerase/dehydratase" evidence="1">
    <location>
        <begin position="5"/>
        <end position="205"/>
    </location>
</feature>
<dbReference type="EMBL" id="FZQA01000001">
    <property type="protein sequence ID" value="SNT67928.1"/>
    <property type="molecule type" value="Genomic_DNA"/>
</dbReference>
<dbReference type="AlphaFoldDB" id="A0A239PJG8"/>
<dbReference type="PANTHER" id="PTHR48079:SF6">
    <property type="entry name" value="NAD(P)-BINDING DOMAIN-CONTAINING PROTEIN-RELATED"/>
    <property type="match status" value="1"/>
</dbReference>
<dbReference type="RefSeq" id="WP_089410924.1">
    <property type="nucleotide sequence ID" value="NZ_FZQA01000001.1"/>
</dbReference>
<evidence type="ECO:0000259" key="1">
    <source>
        <dbReference type="Pfam" id="PF01370"/>
    </source>
</evidence>
<evidence type="ECO:0000313" key="3">
    <source>
        <dbReference type="Proteomes" id="UP000198346"/>
    </source>
</evidence>
<reference evidence="2 3" key="1">
    <citation type="submission" date="2017-07" db="EMBL/GenBank/DDBJ databases">
        <authorList>
            <person name="Sun Z.S."/>
            <person name="Albrecht U."/>
            <person name="Echele G."/>
            <person name="Lee C.C."/>
        </authorList>
    </citation>
    <scope>NUCLEOTIDE SEQUENCE [LARGE SCALE GENOMIC DNA]</scope>
    <source>
        <strain evidence="2 3">CGMCC 1.12710</strain>
    </source>
</reference>
<dbReference type="Gene3D" id="3.40.50.720">
    <property type="entry name" value="NAD(P)-binding Rossmann-like Domain"/>
    <property type="match status" value="1"/>
</dbReference>
<dbReference type="Proteomes" id="UP000198346">
    <property type="component" value="Unassembled WGS sequence"/>
</dbReference>
<proteinExistence type="predicted"/>
<keyword evidence="3" id="KW-1185">Reference proteome</keyword>
<accession>A0A239PJG8</accession>
<dbReference type="InterPro" id="IPR051783">
    <property type="entry name" value="NAD(P)-dependent_oxidoreduct"/>
</dbReference>
<dbReference type="GO" id="GO:0005737">
    <property type="term" value="C:cytoplasm"/>
    <property type="evidence" value="ECO:0007669"/>
    <property type="project" value="TreeGrafter"/>
</dbReference>
<dbReference type="GO" id="GO:0004029">
    <property type="term" value="F:aldehyde dehydrogenase (NAD+) activity"/>
    <property type="evidence" value="ECO:0007669"/>
    <property type="project" value="TreeGrafter"/>
</dbReference>
<gene>
    <name evidence="2" type="ORF">SAMN06297382_0421</name>
</gene>
<dbReference type="InterPro" id="IPR001509">
    <property type="entry name" value="Epimerase_deHydtase"/>
</dbReference>